<dbReference type="Proteomes" id="UP000714618">
    <property type="component" value="Unassembled WGS sequence"/>
</dbReference>
<evidence type="ECO:0000313" key="3">
    <source>
        <dbReference type="Proteomes" id="UP000714618"/>
    </source>
</evidence>
<feature type="region of interest" description="Disordered" evidence="1">
    <location>
        <begin position="1"/>
        <end position="84"/>
    </location>
</feature>
<keyword evidence="3" id="KW-1185">Reference proteome</keyword>
<evidence type="ECO:0000256" key="1">
    <source>
        <dbReference type="SAM" id="MobiDB-lite"/>
    </source>
</evidence>
<organism evidence="2 3">
    <name type="scientific">Aureobasidium mustum</name>
    <dbReference type="NCBI Taxonomy" id="2773714"/>
    <lineage>
        <taxon>Eukaryota</taxon>
        <taxon>Fungi</taxon>
        <taxon>Dikarya</taxon>
        <taxon>Ascomycota</taxon>
        <taxon>Pezizomycotina</taxon>
        <taxon>Dothideomycetes</taxon>
        <taxon>Dothideomycetidae</taxon>
        <taxon>Dothideales</taxon>
        <taxon>Saccotheciaceae</taxon>
        <taxon>Aureobasidium</taxon>
    </lineage>
</organism>
<dbReference type="EMBL" id="CAIJEO010000003">
    <property type="protein sequence ID" value="CAD0088531.1"/>
    <property type="molecule type" value="Genomic_DNA"/>
</dbReference>
<protein>
    <submittedName>
        <fullName evidence="2">Uncharacterized protein</fullName>
    </submittedName>
</protein>
<sequence>MKRKLKPAAAALDLLRGPHPSVDFDDPDWLKVPYQDSLVQEQANPFATAETTDHESKGTSGKTQPKPEGFRSPLMSPTRPSKKEVLLYAQLSSVSAPIMRRSSYDEESEDSYANDFIDEEDEEVSGHGTNDAEQEELRASTVR</sequence>
<reference evidence="2" key="1">
    <citation type="submission" date="2020-06" db="EMBL/GenBank/DDBJ databases">
        <authorList>
            <person name="Onetto C."/>
        </authorList>
    </citation>
    <scope>NUCLEOTIDE SEQUENCE</scope>
</reference>
<proteinExistence type="predicted"/>
<name>A0A9N8JKE1_9PEZI</name>
<feature type="region of interest" description="Disordered" evidence="1">
    <location>
        <begin position="97"/>
        <end position="143"/>
    </location>
</feature>
<comment type="caution">
    <text evidence="2">The sequence shown here is derived from an EMBL/GenBank/DDBJ whole genome shotgun (WGS) entry which is preliminary data.</text>
</comment>
<dbReference type="OrthoDB" id="3905191at2759"/>
<dbReference type="AlphaFoldDB" id="A0A9N8JKE1"/>
<gene>
    <name evidence="2" type="ORF">AWRI4233_LOCUS1783</name>
</gene>
<accession>A0A9N8JKE1</accession>
<evidence type="ECO:0000313" key="2">
    <source>
        <dbReference type="EMBL" id="CAD0088531.1"/>
    </source>
</evidence>
<feature type="compositionally biased region" description="Acidic residues" evidence="1">
    <location>
        <begin position="105"/>
        <end position="123"/>
    </location>
</feature>